<reference evidence="17" key="1">
    <citation type="journal article" date="2019" name="Gigascience">
        <title>De novo genome assembly of the endangered Acer yangbiense, a plant species with extremely small populations endemic to Yunnan Province, China.</title>
        <authorList>
            <person name="Yang J."/>
            <person name="Wariss H.M."/>
            <person name="Tao L."/>
            <person name="Zhang R."/>
            <person name="Yun Q."/>
            <person name="Hollingsworth P."/>
            <person name="Dao Z."/>
            <person name="Luo G."/>
            <person name="Guo H."/>
            <person name="Ma Y."/>
            <person name="Sun W."/>
        </authorList>
    </citation>
    <scope>NUCLEOTIDE SEQUENCE [LARGE SCALE GENOMIC DNA]</scope>
    <source>
        <strain evidence="17">cv. br00</strain>
    </source>
</reference>
<feature type="repeat" description="TPR" evidence="13">
    <location>
        <begin position="101"/>
        <end position="134"/>
    </location>
</feature>
<evidence type="ECO:0000256" key="8">
    <source>
        <dbReference type="ARBA" id="ARBA00022917"/>
    </source>
</evidence>
<evidence type="ECO:0000313" key="16">
    <source>
        <dbReference type="EMBL" id="KAB5514342.1"/>
    </source>
</evidence>
<comment type="caution">
    <text evidence="16">The sequence shown here is derived from an EMBL/GenBank/DDBJ whole genome shotgun (WGS) entry which is preliminary data.</text>
</comment>
<evidence type="ECO:0000256" key="5">
    <source>
        <dbReference type="ARBA" id="ARBA00022741"/>
    </source>
</evidence>
<dbReference type="PANTHER" id="PTHR11895:SF7">
    <property type="entry name" value="GLUTAMYL-TRNA(GLN) AMIDOTRANSFERASE SUBUNIT A, MITOCHONDRIAL"/>
    <property type="match status" value="1"/>
</dbReference>
<feature type="repeat" description="TPR" evidence="13">
    <location>
        <begin position="649"/>
        <end position="682"/>
    </location>
</feature>
<dbReference type="Proteomes" id="UP000326939">
    <property type="component" value="Chromosome 18"/>
</dbReference>
<dbReference type="GO" id="GO:0005680">
    <property type="term" value="C:anaphase-promoting complex"/>
    <property type="evidence" value="ECO:0007669"/>
    <property type="project" value="UniProtKB-ARBA"/>
</dbReference>
<dbReference type="Gene3D" id="1.25.40.10">
    <property type="entry name" value="Tetratricopeptide repeat domain"/>
    <property type="match status" value="4"/>
</dbReference>
<feature type="repeat" description="TPR" evidence="13">
    <location>
        <begin position="615"/>
        <end position="648"/>
    </location>
</feature>
<dbReference type="PANTHER" id="PTHR11895">
    <property type="entry name" value="TRANSAMIDASE"/>
    <property type="match status" value="1"/>
</dbReference>
<keyword evidence="6 13" id="KW-0802">TPR repeat</keyword>
<dbReference type="GO" id="GO:0032543">
    <property type="term" value="P:mitochondrial translation"/>
    <property type="evidence" value="ECO:0007669"/>
    <property type="project" value="UniProtKB-UniRule"/>
</dbReference>
<sequence>MEAILIDCVNHSLRHFMHRNAIFMCERLCAEFPSETNLQLLAGCYLQNNQAYSAYHILKGTQMAQSRYLFAISCFQMDLLNEAEAVLCPTNEPGLEVPNGAPGHYLLGLIYRYTDRRKSAIHHFKQALSIDPLFWAAYEELCILGAAEEATAVFDEAAAFCIQKQYMNHVSASQNLSTSNEDRSLVSARNFGLEDGSPRQSKHPQVNNLRDIPGNYHGATTLGGPASQPSNGGLPNLSFYSTPSPMATQLVRLYCPWVAMQMLSSVAPPPLCRNMQANGSNPSMPVSDNYSRLTVNSNMQAARRKFVDEGKLRKFICAVIFCRPLSSWSRLSLSFSTTSMPLVYFQISGRLFSDSGPRRSTRLAAEAGSNQNTSSTLVVGNGTNNSSKYLGGSKLSTMAIRSVTVRKGQSWANENYDEGIRNDAFDDSRANNTSSNCSSSFTGDSRSLETEVATMPIGVGGVIASPSCILSGALEILGLLRTLGEGYRLSCMYRCQDALDVYMKLPHKHYNTGWVLCQVGKAYVELVDYLEADRAFSLARRASPYSLEGLDVYSTVLYHLKEDMKLSYLAQELISTDRLAPQSWCAIGNCFSLQKDHETALKNFQRAVQLDSRFAYAHTLCGHEYVALEDFENGIKSYQSALRIDARHYNSWHGLGMVYLRQEKNEFSEHHFRMAFQINPCSSVIMSYLGTALHALKRNEEALEMMERAILADKKNPLPMYQKANILMSLESFDEALEVLEELKEYAPRESSVYALMGKIYKRRNMHEKAMLHFGLALDLKPSATDVATIKAAIEKLHVPDELEDSLQGEASLEYIKKMKKLDKPSRLSSSHLRPRNRRKSKKEMLSTLQQPPRSLSRIPLHLKPLRSFFTVASASASQDQSSPPSSQILTVRQALLSRQTTATQLAESYLSRLSLTEPHLHSFLHISESLLRDAQLIDRKIEKGEDVGLLAGVLVGVKDNICTADMPSTGGSRILENYKAPFDATAVRRVKEKDGILIGKTNLDEFGMGSTTEASSFQVTANPWDLSRVPGGSSGGSAAAVSARQCMVSLGSDTGGSVRQPASFCGVVGLKPTYGRVSRFGLMAYASSLDVIGCFGTSVADTGILLHVISGHDRFDATSSNREVPDFSSQFASINLVESKPLKGLKVGLIRETLEDGVDNGVKSAISGAATHLEELGCTVTEVSLPSFSLGLPAYYILASSESSSNLSRYDGVRYGNQVFAEELNALYSDSRAKGFGPEVQMRILMGTYALSAGYYDAYYKRAQKVRTLIRKSFKDALDDNDILISPVAPSAAYKIGEKKNDPLAMYAGDIMTAAVLELTIDILLLFGRMIKIKEIWVGKRCDNMAVRIISGVKYTNGYPGSSHRSCHISLTNPQDPLAPLHIAFQSFGEYGTLNRMLYHLFPAAKITLMFVSHIQKVYPRLQVNVNLAGLPALVLPCGFVEGGPVGLPVGLQMIGAAFDELFLWFWKWDQLELSQVFAYPSLALKQVKLLKVGHIFEQTLRGCRFVPPIVADDLAYSQQSFKPHDCVGVRLKPLLVVVIGLFKLKWNCGSPQASLFYLSHNQSKIS</sequence>
<comment type="subunit">
    <text evidence="12">Subunit of the heterotrimeric GatCAB amidotransferase (AdT) complex, composed of A, B and C subunits.</text>
</comment>
<proteinExistence type="inferred from homology"/>
<dbReference type="PROSITE" id="PS50005">
    <property type="entry name" value="TPR"/>
    <property type="match status" value="5"/>
</dbReference>
<evidence type="ECO:0000256" key="13">
    <source>
        <dbReference type="PROSITE-ProRule" id="PRU00339"/>
    </source>
</evidence>
<evidence type="ECO:0000256" key="7">
    <source>
        <dbReference type="ARBA" id="ARBA00022840"/>
    </source>
</evidence>
<dbReference type="GO" id="GO:0030956">
    <property type="term" value="C:glutamyl-tRNA(Gln) amidotransferase complex"/>
    <property type="evidence" value="ECO:0007669"/>
    <property type="project" value="UniProtKB-UniRule"/>
</dbReference>
<dbReference type="HAMAP" id="MF_00120">
    <property type="entry name" value="GatA"/>
    <property type="match status" value="1"/>
</dbReference>
<dbReference type="Pfam" id="PF12895">
    <property type="entry name" value="ANAPC3"/>
    <property type="match status" value="1"/>
</dbReference>
<dbReference type="GO" id="GO:0016811">
    <property type="term" value="F:hydrolase activity, acting on carbon-nitrogen (but not peptide) bonds, in linear amides"/>
    <property type="evidence" value="ECO:0007669"/>
    <property type="project" value="UniProtKB-ARBA"/>
</dbReference>
<evidence type="ECO:0000259" key="15">
    <source>
        <dbReference type="Pfam" id="PF01425"/>
    </source>
</evidence>
<evidence type="ECO:0000256" key="10">
    <source>
        <dbReference type="ARBA" id="ARBA00038210"/>
    </source>
</evidence>
<keyword evidence="12" id="KW-0934">Plastid</keyword>
<dbReference type="InterPro" id="IPR020556">
    <property type="entry name" value="Amidase_CS"/>
</dbReference>
<feature type="active site" description="Charge relay system" evidence="12">
    <location>
        <position position="1034"/>
    </location>
</feature>
<organism evidence="16 17">
    <name type="scientific">Salix brachista</name>
    <dbReference type="NCBI Taxonomy" id="2182728"/>
    <lineage>
        <taxon>Eukaryota</taxon>
        <taxon>Viridiplantae</taxon>
        <taxon>Streptophyta</taxon>
        <taxon>Embryophyta</taxon>
        <taxon>Tracheophyta</taxon>
        <taxon>Spermatophyta</taxon>
        <taxon>Magnoliopsida</taxon>
        <taxon>eudicotyledons</taxon>
        <taxon>Gunneridae</taxon>
        <taxon>Pentapetalae</taxon>
        <taxon>rosids</taxon>
        <taxon>fabids</taxon>
        <taxon>Malpighiales</taxon>
        <taxon>Salicaceae</taxon>
        <taxon>Saliceae</taxon>
        <taxon>Salix</taxon>
    </lineage>
</organism>
<dbReference type="InterPro" id="IPR019734">
    <property type="entry name" value="TPR_rpt"/>
</dbReference>
<name>A0A5N5J6A4_9ROSI</name>
<dbReference type="SMART" id="SM00028">
    <property type="entry name" value="TPR"/>
    <property type="match status" value="8"/>
</dbReference>
<dbReference type="EMBL" id="VDCV01000018">
    <property type="protein sequence ID" value="KAB5514342.1"/>
    <property type="molecule type" value="Genomic_DNA"/>
</dbReference>
<dbReference type="InterPro" id="IPR023631">
    <property type="entry name" value="Amidase_dom"/>
</dbReference>
<gene>
    <name evidence="12" type="primary">GATA</name>
    <name evidence="16" type="ORF">DKX38_028248</name>
</gene>
<evidence type="ECO:0000256" key="3">
    <source>
        <dbReference type="ARBA" id="ARBA00022598"/>
    </source>
</evidence>
<protein>
    <recommendedName>
        <fullName evidence="12">Glutamyl-tRNA(Gln) amidotransferase subunit A, chloroplastic/mitochondrial</fullName>
        <shortName evidence="12">Glu-AdT subunit A</shortName>
        <ecNumber evidence="12">6.3.5.7</ecNumber>
    </recommendedName>
</protein>
<dbReference type="Pfam" id="PF13181">
    <property type="entry name" value="TPR_8"/>
    <property type="match status" value="3"/>
</dbReference>
<feature type="region of interest" description="Disordered" evidence="14">
    <location>
        <begin position="823"/>
        <end position="854"/>
    </location>
</feature>
<evidence type="ECO:0000256" key="1">
    <source>
        <dbReference type="ARBA" id="ARBA00004123"/>
    </source>
</evidence>
<evidence type="ECO:0000256" key="4">
    <source>
        <dbReference type="ARBA" id="ARBA00022737"/>
    </source>
</evidence>
<evidence type="ECO:0000256" key="12">
    <source>
        <dbReference type="HAMAP-Rule" id="MF_03150"/>
    </source>
</evidence>
<feature type="active site" description="Charge relay system" evidence="12">
    <location>
        <position position="959"/>
    </location>
</feature>
<dbReference type="GO" id="GO:0005524">
    <property type="term" value="F:ATP binding"/>
    <property type="evidence" value="ECO:0007669"/>
    <property type="project" value="UniProtKB-KW"/>
</dbReference>
<keyword evidence="4" id="KW-0677">Repeat</keyword>
<feature type="repeat" description="TPR" evidence="13">
    <location>
        <begin position="581"/>
        <end position="614"/>
    </location>
</feature>
<dbReference type="SUPFAM" id="SSF75304">
    <property type="entry name" value="Amidase signature (AS) enzymes"/>
    <property type="match status" value="2"/>
</dbReference>
<evidence type="ECO:0000313" key="17">
    <source>
        <dbReference type="Proteomes" id="UP000326939"/>
    </source>
</evidence>
<comment type="catalytic activity">
    <reaction evidence="11 12">
        <text>L-glutamyl-tRNA(Gln) + L-glutamine + ATP + H2O = L-glutaminyl-tRNA(Gln) + L-glutamate + ADP + phosphate + H(+)</text>
        <dbReference type="Rhea" id="RHEA:17521"/>
        <dbReference type="Rhea" id="RHEA-COMP:9681"/>
        <dbReference type="Rhea" id="RHEA-COMP:9684"/>
        <dbReference type="ChEBI" id="CHEBI:15377"/>
        <dbReference type="ChEBI" id="CHEBI:15378"/>
        <dbReference type="ChEBI" id="CHEBI:29985"/>
        <dbReference type="ChEBI" id="CHEBI:30616"/>
        <dbReference type="ChEBI" id="CHEBI:43474"/>
        <dbReference type="ChEBI" id="CHEBI:58359"/>
        <dbReference type="ChEBI" id="CHEBI:78520"/>
        <dbReference type="ChEBI" id="CHEBI:78521"/>
        <dbReference type="ChEBI" id="CHEBI:456216"/>
        <dbReference type="EC" id="6.3.5.7"/>
    </reaction>
</comment>
<accession>A0A5N5J6A4</accession>
<keyword evidence="12" id="KW-0496">Mitochondrion</keyword>
<feature type="domain" description="Amidase" evidence="15">
    <location>
        <begin position="906"/>
        <end position="1318"/>
    </location>
</feature>
<keyword evidence="7 12" id="KW-0067">ATP-binding</keyword>
<keyword evidence="17" id="KW-1185">Reference proteome</keyword>
<comment type="similarity">
    <text evidence="2 12">Belongs to the amidase family. GatA subfamily.</text>
</comment>
<comment type="similarity">
    <text evidence="10">Belongs to the APC3/CDC27 family.</text>
</comment>
<dbReference type="Gene3D" id="3.90.1300.10">
    <property type="entry name" value="Amidase signature (AS) domain"/>
    <property type="match status" value="2"/>
</dbReference>
<comment type="function">
    <text evidence="12">Allows the formation of correctly charged Gln-tRNA(Gln) through the transamidation of misacylated Glu-tRNA(Gln) in chloroplasts and mitochondria. The reaction takes place in the presence of glutamine and ATP through an activated gamma-phospho-Glu-tRNA(Gln).</text>
</comment>
<dbReference type="SUPFAM" id="SSF48452">
    <property type="entry name" value="TPR-like"/>
    <property type="match status" value="2"/>
</dbReference>
<dbReference type="GO" id="GO:0005739">
    <property type="term" value="C:mitochondrion"/>
    <property type="evidence" value="ECO:0007669"/>
    <property type="project" value="UniProtKB-SubCell"/>
</dbReference>
<comment type="miscellaneous">
    <text evidence="12">This protein may be expected to contain an N-terminal transit peptide but none has been predicted.</text>
</comment>
<dbReference type="InterPro" id="IPR000120">
    <property type="entry name" value="Amidase"/>
</dbReference>
<keyword evidence="9" id="KW-0539">Nucleus</keyword>
<dbReference type="PROSITE" id="PS00571">
    <property type="entry name" value="AMIDASES"/>
    <property type="match status" value="1"/>
</dbReference>
<keyword evidence="3 12" id="KW-0436">Ligase</keyword>
<keyword evidence="12" id="KW-0150">Chloroplast</keyword>
<feature type="compositionally biased region" description="Basic residues" evidence="14">
    <location>
        <begin position="833"/>
        <end position="842"/>
    </location>
</feature>
<evidence type="ECO:0000256" key="9">
    <source>
        <dbReference type="ARBA" id="ARBA00023242"/>
    </source>
</evidence>
<evidence type="ECO:0000256" key="14">
    <source>
        <dbReference type="SAM" id="MobiDB-lite"/>
    </source>
</evidence>
<dbReference type="EC" id="6.3.5.7" evidence="12"/>
<dbReference type="FunFam" id="1.25.40.10:FF:000018">
    <property type="entry name" value="Cell division cycle protein 27 homolog B"/>
    <property type="match status" value="1"/>
</dbReference>
<comment type="subcellular location">
    <subcellularLocation>
        <location evidence="12">Mitochondrion</location>
    </subcellularLocation>
    <subcellularLocation>
        <location evidence="12">Plastid</location>
        <location evidence="12">Chloroplast stroma</location>
    </subcellularLocation>
    <subcellularLocation>
        <location evidence="1">Nucleus</location>
    </subcellularLocation>
</comment>
<dbReference type="GO" id="GO:0070681">
    <property type="term" value="P:glutaminyl-tRNAGln biosynthesis via transamidation"/>
    <property type="evidence" value="ECO:0007669"/>
    <property type="project" value="UniProtKB-UniRule"/>
</dbReference>
<keyword evidence="8 12" id="KW-0648">Protein biosynthesis</keyword>
<dbReference type="GO" id="GO:0009570">
    <property type="term" value="C:chloroplast stroma"/>
    <property type="evidence" value="ECO:0007669"/>
    <property type="project" value="UniProtKB-SubCell"/>
</dbReference>
<dbReference type="InterPro" id="IPR036928">
    <property type="entry name" value="AS_sf"/>
</dbReference>
<evidence type="ECO:0000256" key="11">
    <source>
        <dbReference type="ARBA" id="ARBA00047407"/>
    </source>
</evidence>
<feature type="region of interest" description="Disordered" evidence="14">
    <location>
        <begin position="191"/>
        <end position="228"/>
    </location>
</feature>
<dbReference type="Pfam" id="PF14559">
    <property type="entry name" value="TPR_19"/>
    <property type="match status" value="1"/>
</dbReference>
<feature type="active site" description="Acyl-ester intermediate" evidence="12">
    <location>
        <position position="1058"/>
    </location>
</feature>
<dbReference type="NCBIfam" id="TIGR00132">
    <property type="entry name" value="gatA"/>
    <property type="match status" value="1"/>
</dbReference>
<dbReference type="InterPro" id="IPR011990">
    <property type="entry name" value="TPR-like_helical_dom_sf"/>
</dbReference>
<evidence type="ECO:0000256" key="2">
    <source>
        <dbReference type="ARBA" id="ARBA00008069"/>
    </source>
</evidence>
<dbReference type="GO" id="GO:0050567">
    <property type="term" value="F:glutaminyl-tRNA synthase (glutamine-hydrolyzing) activity"/>
    <property type="evidence" value="ECO:0007669"/>
    <property type="project" value="UniProtKB-UniRule"/>
</dbReference>
<feature type="repeat" description="TPR" evidence="13">
    <location>
        <begin position="751"/>
        <end position="784"/>
    </location>
</feature>
<dbReference type="Pfam" id="PF01425">
    <property type="entry name" value="Amidase"/>
    <property type="match status" value="1"/>
</dbReference>
<keyword evidence="5 12" id="KW-0547">Nucleotide-binding</keyword>
<evidence type="ECO:0000256" key="6">
    <source>
        <dbReference type="ARBA" id="ARBA00022803"/>
    </source>
</evidence>
<dbReference type="InterPro" id="IPR004412">
    <property type="entry name" value="GatA"/>
</dbReference>